<proteinExistence type="predicted"/>
<accession>A0A9W4HK82</accession>
<dbReference type="Proteomes" id="UP001153461">
    <property type="component" value="Unassembled WGS sequence"/>
</dbReference>
<evidence type="ECO:0000313" key="3">
    <source>
        <dbReference type="Proteomes" id="UP001153461"/>
    </source>
</evidence>
<name>A0A9W4HK82_PENNA</name>
<reference evidence="2" key="1">
    <citation type="submission" date="2021-07" db="EMBL/GenBank/DDBJ databases">
        <authorList>
            <person name="Branca A.L. A."/>
        </authorList>
    </citation>
    <scope>NUCLEOTIDE SEQUENCE</scope>
</reference>
<feature type="compositionally biased region" description="Low complexity" evidence="1">
    <location>
        <begin position="204"/>
        <end position="215"/>
    </location>
</feature>
<evidence type="ECO:0008006" key="4">
    <source>
        <dbReference type="Google" id="ProtNLM"/>
    </source>
</evidence>
<sequence length="236" mass="27189">MAAFKRGVDGVELFFCREKKFSARRLARPVHSSSFVSRLPPGQLDSLYPSSVPNFQGYRTVAIMFKPTQPMMVRLRLTTKQVNGGYYKGNRTGSMGHFDKRGTYRPDMSKHRVYMPAEKLEIPGRRYSAETAKEPFSLAPFVTKHMRKTPSNYVQDIERNGRMVTVIRGFEGQDYLEKWAETAEAEEARLAQPYTEKIEKIETEPTPQLEQTEQIENQELAQTPETPKRKPSKTLF</sequence>
<evidence type="ECO:0000313" key="2">
    <source>
        <dbReference type="EMBL" id="CAG8040985.1"/>
    </source>
</evidence>
<organism evidence="2 3">
    <name type="scientific">Penicillium nalgiovense</name>
    <dbReference type="NCBI Taxonomy" id="60175"/>
    <lineage>
        <taxon>Eukaryota</taxon>
        <taxon>Fungi</taxon>
        <taxon>Dikarya</taxon>
        <taxon>Ascomycota</taxon>
        <taxon>Pezizomycotina</taxon>
        <taxon>Eurotiomycetes</taxon>
        <taxon>Eurotiomycetidae</taxon>
        <taxon>Eurotiales</taxon>
        <taxon>Aspergillaceae</taxon>
        <taxon>Penicillium</taxon>
    </lineage>
</organism>
<gene>
    <name evidence="2" type="ORF">PNAL_LOCUS3011</name>
</gene>
<dbReference type="EMBL" id="CAJVNV010000099">
    <property type="protein sequence ID" value="CAG8040985.1"/>
    <property type="molecule type" value="Genomic_DNA"/>
</dbReference>
<dbReference type="AlphaFoldDB" id="A0A9W4HK82"/>
<dbReference type="OrthoDB" id="408933at2759"/>
<comment type="caution">
    <text evidence="2">The sequence shown here is derived from an EMBL/GenBank/DDBJ whole genome shotgun (WGS) entry which is preliminary data.</text>
</comment>
<evidence type="ECO:0000256" key="1">
    <source>
        <dbReference type="SAM" id="MobiDB-lite"/>
    </source>
</evidence>
<feature type="region of interest" description="Disordered" evidence="1">
    <location>
        <begin position="190"/>
        <end position="236"/>
    </location>
</feature>
<protein>
    <recommendedName>
        <fullName evidence="4">50S ribosomal protein YmL27</fullName>
    </recommendedName>
</protein>